<dbReference type="GO" id="GO:0008795">
    <property type="term" value="F:NAD+ synthase activity"/>
    <property type="evidence" value="ECO:0007669"/>
    <property type="project" value="UniProtKB-UniRule"/>
</dbReference>
<name>A0A4R3HV87_9GAMM</name>
<dbReference type="Pfam" id="PF00795">
    <property type="entry name" value="CN_hydrolase"/>
    <property type="match status" value="1"/>
</dbReference>
<dbReference type="GO" id="GO:0009435">
    <property type="term" value="P:NAD+ biosynthetic process"/>
    <property type="evidence" value="ECO:0007669"/>
    <property type="project" value="UniProtKB-UniRule"/>
</dbReference>
<feature type="active site" description="Nucleophile; for glutaminase activity" evidence="7">
    <location>
        <position position="146"/>
    </location>
</feature>
<feature type="active site" description="For glutaminase activity" evidence="7">
    <location>
        <position position="110"/>
    </location>
</feature>
<feature type="domain" description="CN hydrolase" evidence="10">
    <location>
        <begin position="3"/>
        <end position="242"/>
    </location>
</feature>
<dbReference type="PIRSF" id="PIRSF006630">
    <property type="entry name" value="NADS_GAT"/>
    <property type="match status" value="1"/>
</dbReference>
<dbReference type="Gene3D" id="3.40.50.620">
    <property type="entry name" value="HUPs"/>
    <property type="match status" value="1"/>
</dbReference>
<feature type="binding site" evidence="7">
    <location>
        <position position="399"/>
    </location>
    <ligand>
        <name>deamido-NAD(+)</name>
        <dbReference type="ChEBI" id="CHEBI:58437"/>
        <note>ligand shared between two neighboring subunits</note>
    </ligand>
</feature>
<dbReference type="HAMAP" id="MF_02090">
    <property type="entry name" value="NadE_glutamine_dep"/>
    <property type="match status" value="1"/>
</dbReference>
<comment type="caution">
    <text evidence="7">Lacks conserved residue(s) required for the propagation of feature annotation.</text>
</comment>
<dbReference type="InterPro" id="IPR014445">
    <property type="entry name" value="Gln-dep_NAD_synthase"/>
</dbReference>
<dbReference type="InterPro" id="IPR014729">
    <property type="entry name" value="Rossmann-like_a/b/a_fold"/>
</dbReference>
<dbReference type="GO" id="GO:0005524">
    <property type="term" value="F:ATP binding"/>
    <property type="evidence" value="ECO:0007669"/>
    <property type="project" value="UniProtKB-UniRule"/>
</dbReference>
<accession>A0A4R3HV87</accession>
<dbReference type="SUPFAM" id="SSF52402">
    <property type="entry name" value="Adenine nucleotide alpha hydrolases-like"/>
    <property type="match status" value="1"/>
</dbReference>
<dbReference type="PANTHER" id="PTHR23090:SF9">
    <property type="entry name" value="GLUTAMINE-DEPENDENT NAD(+) SYNTHETASE"/>
    <property type="match status" value="1"/>
</dbReference>
<evidence type="ECO:0000256" key="3">
    <source>
        <dbReference type="ARBA" id="ARBA00022598"/>
    </source>
</evidence>
<dbReference type="GO" id="GO:0004359">
    <property type="term" value="F:glutaminase activity"/>
    <property type="evidence" value="ECO:0007669"/>
    <property type="project" value="InterPro"/>
</dbReference>
<evidence type="ECO:0000256" key="7">
    <source>
        <dbReference type="HAMAP-Rule" id="MF_02090"/>
    </source>
</evidence>
<comment type="similarity">
    <text evidence="2 7 8">In the C-terminal section; belongs to the NAD synthetase family.</text>
</comment>
<dbReference type="InterPro" id="IPR003010">
    <property type="entry name" value="C-N_Hydrolase"/>
</dbReference>
<evidence type="ECO:0000256" key="9">
    <source>
        <dbReference type="RuleBase" id="RU003811"/>
    </source>
</evidence>
<evidence type="ECO:0000313" key="11">
    <source>
        <dbReference type="EMBL" id="TCS36433.1"/>
    </source>
</evidence>
<feature type="binding site" evidence="7">
    <location>
        <begin position="287"/>
        <end position="294"/>
    </location>
    <ligand>
        <name>ATP</name>
        <dbReference type="ChEBI" id="CHEBI:30616"/>
    </ligand>
</feature>
<dbReference type="CDD" id="cd07570">
    <property type="entry name" value="GAT_Gln-NAD-synth"/>
    <property type="match status" value="1"/>
</dbReference>
<evidence type="ECO:0000259" key="10">
    <source>
        <dbReference type="PROSITE" id="PS50263"/>
    </source>
</evidence>
<keyword evidence="4 7" id="KW-0547">Nucleotide-binding</keyword>
<feature type="binding site" evidence="7">
    <location>
        <position position="116"/>
    </location>
    <ligand>
        <name>L-glutamine</name>
        <dbReference type="ChEBI" id="CHEBI:58359"/>
    </ligand>
</feature>
<evidence type="ECO:0000256" key="6">
    <source>
        <dbReference type="ARBA" id="ARBA00023027"/>
    </source>
</evidence>
<feature type="binding site" evidence="7">
    <location>
        <position position="509"/>
    </location>
    <ligand>
        <name>deamido-NAD(+)</name>
        <dbReference type="ChEBI" id="CHEBI:58437"/>
        <note>ligand shared between two neighboring subunits</note>
    </ligand>
</feature>
<sequence>MSIRVSLVQHRFPVGDIDGNVQKILQFAQQAIDTNADIVVFPELTLTGYPPEDLLLRPSLGKRVSDALRQIFAAKLPIAIVFGYPQREDGKLYNKAMVVDHGQVIADYRKQHLPNYQVFDEKRYFQKGAETCVFEFKGAQIALSICEDIWYDGPARRAYEAGAQINLNINGSPYSIDRSKERHAQVEHIVKQWPMTTLYVNHIGGQDELVFDGGSFVVNPDASLAATLPLFEEATQTVELQQVDGQWLVQDGQFAEEPSIEAALYEALKVGLADYVNRNGFPGVILGMSGGIDSALSAAIAVDALGADRVMGVMMPYQYTAKMSIEDAEAEAANLGIRYQLLPIGEPFESALSVLTPAFDGKGADVTEQNMQARMRGLFLMALSNKLGYMVLTTGNKSEMAVGYATLYGDMCGGYNALKDVPKTWVYRLSRWRNEQGLVIPERVITRPPSAELAPDQLDEDSLPPYDILDELIERYVEHDESLETIVAAGFDEEVARRVIRLIDINEYKRRQAPEGVRISKRGFGRDRRYPITHGWKPGV</sequence>
<dbReference type="GO" id="GO:0003952">
    <property type="term" value="F:NAD+ synthase (glutamine-hydrolyzing) activity"/>
    <property type="evidence" value="ECO:0007669"/>
    <property type="project" value="UniProtKB-UniRule"/>
</dbReference>
<comment type="caution">
    <text evidence="11">The sequence shown here is derived from an EMBL/GenBank/DDBJ whole genome shotgun (WGS) entry which is preliminary data.</text>
</comment>
<feature type="binding site" evidence="7">
    <location>
        <position position="394"/>
    </location>
    <ligand>
        <name>ATP</name>
        <dbReference type="ChEBI" id="CHEBI:30616"/>
    </ligand>
</feature>
<dbReference type="UniPathway" id="UPA00253">
    <property type="reaction ID" value="UER00334"/>
</dbReference>
<feature type="active site" description="Proton acceptor; for glutaminase activity" evidence="7">
    <location>
        <position position="43"/>
    </location>
</feature>
<dbReference type="NCBIfam" id="NF010588">
    <property type="entry name" value="PRK13981.1"/>
    <property type="match status" value="1"/>
</dbReference>
<evidence type="ECO:0000256" key="5">
    <source>
        <dbReference type="ARBA" id="ARBA00022840"/>
    </source>
</evidence>
<evidence type="ECO:0000256" key="2">
    <source>
        <dbReference type="ARBA" id="ARBA00007145"/>
    </source>
</evidence>
<evidence type="ECO:0000256" key="8">
    <source>
        <dbReference type="PIRNR" id="PIRNR006630"/>
    </source>
</evidence>
<keyword evidence="5 7" id="KW-0067">ATP-binding</keyword>
<evidence type="ECO:0000256" key="1">
    <source>
        <dbReference type="ARBA" id="ARBA00005188"/>
    </source>
</evidence>
<dbReference type="OrthoDB" id="9760188at2"/>
<reference evidence="11 12" key="1">
    <citation type="submission" date="2019-03" db="EMBL/GenBank/DDBJ databases">
        <title>Genomic Encyclopedia of Archaeal and Bacterial Type Strains, Phase II (KMG-II): from individual species to whole genera.</title>
        <authorList>
            <person name="Goeker M."/>
        </authorList>
    </citation>
    <scope>NUCLEOTIDE SEQUENCE [LARGE SCALE GENOMIC DNA]</scope>
    <source>
        <strain evidence="11 12">DSM 15388</strain>
    </source>
</reference>
<organism evidence="11 12">
    <name type="scientific">Reinekea marinisedimentorum</name>
    <dbReference type="NCBI Taxonomy" id="230495"/>
    <lineage>
        <taxon>Bacteria</taxon>
        <taxon>Pseudomonadati</taxon>
        <taxon>Pseudomonadota</taxon>
        <taxon>Gammaproteobacteria</taxon>
        <taxon>Oceanospirillales</taxon>
        <taxon>Saccharospirillaceae</taxon>
        <taxon>Reinekea</taxon>
    </lineage>
</organism>
<dbReference type="GO" id="GO:0005737">
    <property type="term" value="C:cytoplasm"/>
    <property type="evidence" value="ECO:0007669"/>
    <property type="project" value="InterPro"/>
</dbReference>
<proteinExistence type="inferred from homology"/>
<comment type="pathway">
    <text evidence="1 7 8">Cofactor biosynthesis; NAD(+) biosynthesis; NAD(+) from deamido-NAD(+) (L-Gln route): step 1/1.</text>
</comment>
<dbReference type="NCBIfam" id="TIGR00552">
    <property type="entry name" value="nadE"/>
    <property type="match status" value="1"/>
</dbReference>
<dbReference type="AlphaFoldDB" id="A0A4R3HV87"/>
<comment type="function">
    <text evidence="7">Catalyzes the ATP-dependent amidation of deamido-NAD to form NAD. Uses L-glutamine as a nitrogen source.</text>
</comment>
<dbReference type="EMBL" id="SLZR01000024">
    <property type="protein sequence ID" value="TCS36433.1"/>
    <property type="molecule type" value="Genomic_DNA"/>
</dbReference>
<comment type="catalytic activity">
    <reaction evidence="7 8">
        <text>deamido-NAD(+) + L-glutamine + ATP + H2O = L-glutamate + AMP + diphosphate + NAD(+) + H(+)</text>
        <dbReference type="Rhea" id="RHEA:24384"/>
        <dbReference type="ChEBI" id="CHEBI:15377"/>
        <dbReference type="ChEBI" id="CHEBI:15378"/>
        <dbReference type="ChEBI" id="CHEBI:29985"/>
        <dbReference type="ChEBI" id="CHEBI:30616"/>
        <dbReference type="ChEBI" id="CHEBI:33019"/>
        <dbReference type="ChEBI" id="CHEBI:57540"/>
        <dbReference type="ChEBI" id="CHEBI:58359"/>
        <dbReference type="ChEBI" id="CHEBI:58437"/>
        <dbReference type="ChEBI" id="CHEBI:456215"/>
        <dbReference type="EC" id="6.3.5.1"/>
    </reaction>
</comment>
<dbReference type="Pfam" id="PF02540">
    <property type="entry name" value="NAD_synthase"/>
    <property type="match status" value="1"/>
</dbReference>
<dbReference type="CDD" id="cd00553">
    <property type="entry name" value="NAD_synthase"/>
    <property type="match status" value="1"/>
</dbReference>
<feature type="binding site" evidence="7">
    <location>
        <position position="172"/>
    </location>
    <ligand>
        <name>L-glutamine</name>
        <dbReference type="ChEBI" id="CHEBI:58359"/>
    </ligand>
</feature>
<dbReference type="EC" id="6.3.5.1" evidence="7 8"/>
<evidence type="ECO:0000256" key="4">
    <source>
        <dbReference type="ARBA" id="ARBA00022741"/>
    </source>
</evidence>
<keyword evidence="12" id="KW-1185">Reference proteome</keyword>
<dbReference type="InterPro" id="IPR003694">
    <property type="entry name" value="NAD_synthase"/>
</dbReference>
<keyword evidence="6 7" id="KW-0520">NAD</keyword>
<dbReference type="RefSeq" id="WP_132703801.1">
    <property type="nucleotide sequence ID" value="NZ_SLZR01000024.1"/>
</dbReference>
<dbReference type="Gene3D" id="3.60.110.10">
    <property type="entry name" value="Carbon-nitrogen hydrolase"/>
    <property type="match status" value="1"/>
</dbReference>
<feature type="binding site" evidence="7">
    <location>
        <position position="370"/>
    </location>
    <ligand>
        <name>deamido-NAD(+)</name>
        <dbReference type="ChEBI" id="CHEBI:58437"/>
        <note>ligand shared between two neighboring subunits</note>
    </ligand>
</feature>
<keyword evidence="3 7" id="KW-0436">Ligase</keyword>
<dbReference type="InterPro" id="IPR036526">
    <property type="entry name" value="C-N_Hydrolase_sf"/>
</dbReference>
<dbReference type="PANTHER" id="PTHR23090">
    <property type="entry name" value="NH 3 /GLUTAMINE-DEPENDENT NAD + SYNTHETASE"/>
    <property type="match status" value="1"/>
</dbReference>
<dbReference type="FunFam" id="3.40.50.620:FF:000106">
    <property type="entry name" value="Glutamine-dependent NAD(+) synthetase"/>
    <property type="match status" value="1"/>
</dbReference>
<dbReference type="Proteomes" id="UP000295793">
    <property type="component" value="Unassembled WGS sequence"/>
</dbReference>
<dbReference type="InterPro" id="IPR022310">
    <property type="entry name" value="NAD/GMP_synthase"/>
</dbReference>
<evidence type="ECO:0000313" key="12">
    <source>
        <dbReference type="Proteomes" id="UP000295793"/>
    </source>
</evidence>
<gene>
    <name evidence="7" type="primary">nadE</name>
    <name evidence="11" type="ORF">BCF53_12416</name>
</gene>
<dbReference type="SUPFAM" id="SSF56317">
    <property type="entry name" value="Carbon-nitrogen hydrolase"/>
    <property type="match status" value="1"/>
</dbReference>
<dbReference type="PROSITE" id="PS50263">
    <property type="entry name" value="CN_HYDROLASE"/>
    <property type="match status" value="1"/>
</dbReference>
<comment type="similarity">
    <text evidence="9">Belongs to the NAD synthetase family.</text>
</comment>
<protein>
    <recommendedName>
        <fullName evidence="7 8">Glutamine-dependent NAD(+) synthetase</fullName>
        <ecNumber evidence="7 8">6.3.5.1</ecNumber>
    </recommendedName>
    <alternativeName>
        <fullName evidence="7 8">NAD(+) synthase [glutamine-hydrolyzing]</fullName>
    </alternativeName>
</protein>
<feature type="binding site" evidence="7">
    <location>
        <position position="178"/>
    </location>
    <ligand>
        <name>L-glutamine</name>
        <dbReference type="ChEBI" id="CHEBI:58359"/>
    </ligand>
</feature>